<evidence type="ECO:0000256" key="8">
    <source>
        <dbReference type="ARBA" id="ARBA00022777"/>
    </source>
</evidence>
<dbReference type="PANTHER" id="PTHR45436">
    <property type="entry name" value="SENSOR HISTIDINE KINASE YKOH"/>
    <property type="match status" value="1"/>
</dbReference>
<evidence type="ECO:0000256" key="1">
    <source>
        <dbReference type="ARBA" id="ARBA00000085"/>
    </source>
</evidence>
<keyword evidence="10 13" id="KW-1133">Transmembrane helix</keyword>
<dbReference type="Gene3D" id="1.10.287.130">
    <property type="match status" value="1"/>
</dbReference>
<keyword evidence="4" id="KW-0597">Phosphoprotein</keyword>
<keyword evidence="8 16" id="KW-0418">Kinase</keyword>
<keyword evidence="17" id="KW-1185">Reference proteome</keyword>
<evidence type="ECO:0000256" key="10">
    <source>
        <dbReference type="ARBA" id="ARBA00022989"/>
    </source>
</evidence>
<dbReference type="SUPFAM" id="SSF55874">
    <property type="entry name" value="ATPase domain of HSP90 chaperone/DNA topoisomerase II/histidine kinase"/>
    <property type="match status" value="1"/>
</dbReference>
<organism evidence="16 17">
    <name type="scientific">Rhodanobacter lindaniclasticus</name>
    <dbReference type="NCBI Taxonomy" id="75310"/>
    <lineage>
        <taxon>Bacteria</taxon>
        <taxon>Pseudomonadati</taxon>
        <taxon>Pseudomonadota</taxon>
        <taxon>Gammaproteobacteria</taxon>
        <taxon>Lysobacterales</taxon>
        <taxon>Rhodanobacteraceae</taxon>
        <taxon>Rhodanobacter</taxon>
    </lineage>
</organism>
<keyword evidence="9" id="KW-0067">ATP-binding</keyword>
<feature type="transmembrane region" description="Helical" evidence="13">
    <location>
        <begin position="12"/>
        <end position="31"/>
    </location>
</feature>
<evidence type="ECO:0000256" key="13">
    <source>
        <dbReference type="SAM" id="Phobius"/>
    </source>
</evidence>
<evidence type="ECO:0000256" key="6">
    <source>
        <dbReference type="ARBA" id="ARBA00022692"/>
    </source>
</evidence>
<name>A0A4S3KJB1_9GAMM</name>
<protein>
    <recommendedName>
        <fullName evidence="3">histidine kinase</fullName>
        <ecNumber evidence="3">2.7.13.3</ecNumber>
    </recommendedName>
</protein>
<evidence type="ECO:0000256" key="3">
    <source>
        <dbReference type="ARBA" id="ARBA00012438"/>
    </source>
</evidence>
<reference evidence="16 17" key="1">
    <citation type="submission" date="2017-02" db="EMBL/GenBank/DDBJ databases">
        <title>Whole genome sequencing of Rhodanobacter lindaniclasticus DSM 17932.</title>
        <authorList>
            <person name="Kumar S."/>
            <person name="Patil P."/>
            <person name="Patil P.B."/>
        </authorList>
    </citation>
    <scope>NUCLEOTIDE SEQUENCE [LARGE SCALE GENOMIC DNA]</scope>
    <source>
        <strain evidence="16 17">DSM 17932</strain>
    </source>
</reference>
<dbReference type="PROSITE" id="PS50109">
    <property type="entry name" value="HIS_KIN"/>
    <property type="match status" value="1"/>
</dbReference>
<dbReference type="SUPFAM" id="SSF47384">
    <property type="entry name" value="Homodimeric domain of signal transducing histidine kinase"/>
    <property type="match status" value="1"/>
</dbReference>
<proteinExistence type="predicted"/>
<evidence type="ECO:0000256" key="2">
    <source>
        <dbReference type="ARBA" id="ARBA00004141"/>
    </source>
</evidence>
<evidence type="ECO:0000256" key="12">
    <source>
        <dbReference type="ARBA" id="ARBA00023136"/>
    </source>
</evidence>
<dbReference type="Pfam" id="PF02518">
    <property type="entry name" value="HATPase_c"/>
    <property type="match status" value="1"/>
</dbReference>
<feature type="domain" description="Histidine kinase" evidence="14">
    <location>
        <begin position="237"/>
        <end position="449"/>
    </location>
</feature>
<dbReference type="AlphaFoldDB" id="A0A4S3KJB1"/>
<comment type="subcellular location">
    <subcellularLocation>
        <location evidence="2">Membrane</location>
        <topology evidence="2">Multi-pass membrane protein</topology>
    </subcellularLocation>
</comment>
<dbReference type="SMART" id="SM00388">
    <property type="entry name" value="HisKA"/>
    <property type="match status" value="1"/>
</dbReference>
<dbReference type="Pfam" id="PF08521">
    <property type="entry name" value="2CSK_N"/>
    <property type="match status" value="1"/>
</dbReference>
<dbReference type="CDD" id="cd00075">
    <property type="entry name" value="HATPase"/>
    <property type="match status" value="1"/>
</dbReference>
<dbReference type="GO" id="GO:0005886">
    <property type="term" value="C:plasma membrane"/>
    <property type="evidence" value="ECO:0007669"/>
    <property type="project" value="TreeGrafter"/>
</dbReference>
<dbReference type="EMBL" id="MWIO01000014">
    <property type="protein sequence ID" value="THD08700.1"/>
    <property type="molecule type" value="Genomic_DNA"/>
</dbReference>
<dbReference type="EC" id="2.7.13.3" evidence="3"/>
<feature type="transmembrane region" description="Helical" evidence="13">
    <location>
        <begin position="153"/>
        <end position="176"/>
    </location>
</feature>
<gene>
    <name evidence="16" type="ORF">B1991_05095</name>
</gene>
<dbReference type="PANTHER" id="PTHR45436:SF14">
    <property type="entry name" value="SENSOR PROTEIN QSEC"/>
    <property type="match status" value="1"/>
</dbReference>
<keyword evidence="11" id="KW-0902">Two-component regulatory system</keyword>
<dbReference type="PROSITE" id="PS50885">
    <property type="entry name" value="HAMP"/>
    <property type="match status" value="1"/>
</dbReference>
<dbReference type="Gene3D" id="3.30.565.10">
    <property type="entry name" value="Histidine kinase-like ATPase, C-terminal domain"/>
    <property type="match status" value="1"/>
</dbReference>
<evidence type="ECO:0000313" key="16">
    <source>
        <dbReference type="EMBL" id="THD08700.1"/>
    </source>
</evidence>
<comment type="caution">
    <text evidence="16">The sequence shown here is derived from an EMBL/GenBank/DDBJ whole genome shotgun (WGS) entry which is preliminary data.</text>
</comment>
<dbReference type="InterPro" id="IPR036097">
    <property type="entry name" value="HisK_dim/P_sf"/>
</dbReference>
<dbReference type="InterPro" id="IPR004358">
    <property type="entry name" value="Sig_transdc_His_kin-like_C"/>
</dbReference>
<dbReference type="RefSeq" id="WP_136257624.1">
    <property type="nucleotide sequence ID" value="NZ_MWIO01000014.1"/>
</dbReference>
<keyword evidence="7" id="KW-0547">Nucleotide-binding</keyword>
<dbReference type="CDD" id="cd00082">
    <property type="entry name" value="HisKA"/>
    <property type="match status" value="1"/>
</dbReference>
<dbReference type="InterPro" id="IPR003594">
    <property type="entry name" value="HATPase_dom"/>
</dbReference>
<dbReference type="InterPro" id="IPR005467">
    <property type="entry name" value="His_kinase_dom"/>
</dbReference>
<dbReference type="InterPro" id="IPR036890">
    <property type="entry name" value="HATPase_C_sf"/>
</dbReference>
<dbReference type="GO" id="GO:0000155">
    <property type="term" value="F:phosphorelay sensor kinase activity"/>
    <property type="evidence" value="ECO:0007669"/>
    <property type="project" value="InterPro"/>
</dbReference>
<dbReference type="InterPro" id="IPR013727">
    <property type="entry name" value="2CSK_N"/>
</dbReference>
<dbReference type="PRINTS" id="PR00344">
    <property type="entry name" value="BCTRLSENSOR"/>
</dbReference>
<sequence length="460" mass="50309">MIRPSLNRRLVLRLLAGIVLVWCAAVGWLGWRSLHEVDEIFDQTLVRTAASVFAVMPEDIARGGAVRLPDKPLLDSDDTAQRPAIVLRDAYGELLVESTELPWLRFDPGDAHFHSVAHDGRRWRVFQRWDAQHRYWIQVGAPLDERDELLRKLLAPALLALLALLVLVPPIVFAGLRSGLKPLRQLARGLSAGADPGAASLTDARVPIELAPFTEAIDKLVDRLRLSLEHERRFTADAAHELRHPLAALRLELDLAGRGDDVRARTRHLQRAQEALDRMQRLVAQLLLLARVEKLAELDDAGPLRLVSVAEAALRDASERAAARSIELSLDHDGNDFVLGSRSLLDILVQNLLDNALRHAPEHGQVNVRVGGRDEQVSLEVNDNGAGFAADDIARLGERFHRPEGSVGEGSGLGLSIAQAIARLHHGQLSFGRSALGGAQVGFSLPRAATSAAPHVPGYV</sequence>
<keyword evidence="5" id="KW-0808">Transferase</keyword>
<evidence type="ECO:0000256" key="4">
    <source>
        <dbReference type="ARBA" id="ARBA00022553"/>
    </source>
</evidence>
<dbReference type="InterPro" id="IPR003661">
    <property type="entry name" value="HisK_dim/P_dom"/>
</dbReference>
<keyword evidence="12 13" id="KW-0472">Membrane</keyword>
<dbReference type="SMART" id="SM00387">
    <property type="entry name" value="HATPase_c"/>
    <property type="match status" value="1"/>
</dbReference>
<comment type="catalytic activity">
    <reaction evidence="1">
        <text>ATP + protein L-histidine = ADP + protein N-phospho-L-histidine.</text>
        <dbReference type="EC" id="2.7.13.3"/>
    </reaction>
</comment>
<dbReference type="Pfam" id="PF00512">
    <property type="entry name" value="HisKA"/>
    <property type="match status" value="1"/>
</dbReference>
<evidence type="ECO:0000256" key="9">
    <source>
        <dbReference type="ARBA" id="ARBA00022840"/>
    </source>
</evidence>
<evidence type="ECO:0000313" key="17">
    <source>
        <dbReference type="Proteomes" id="UP000306317"/>
    </source>
</evidence>
<evidence type="ECO:0000259" key="15">
    <source>
        <dbReference type="PROSITE" id="PS50885"/>
    </source>
</evidence>
<evidence type="ECO:0000256" key="11">
    <source>
        <dbReference type="ARBA" id="ARBA00023012"/>
    </source>
</evidence>
<dbReference type="Proteomes" id="UP000306317">
    <property type="component" value="Unassembled WGS sequence"/>
</dbReference>
<accession>A0A4S3KJB1</accession>
<feature type="domain" description="HAMP" evidence="15">
    <location>
        <begin position="177"/>
        <end position="229"/>
    </location>
</feature>
<evidence type="ECO:0000256" key="5">
    <source>
        <dbReference type="ARBA" id="ARBA00022679"/>
    </source>
</evidence>
<evidence type="ECO:0000256" key="7">
    <source>
        <dbReference type="ARBA" id="ARBA00022741"/>
    </source>
</evidence>
<evidence type="ECO:0000259" key="14">
    <source>
        <dbReference type="PROSITE" id="PS50109"/>
    </source>
</evidence>
<dbReference type="InterPro" id="IPR003660">
    <property type="entry name" value="HAMP_dom"/>
</dbReference>
<keyword evidence="6 13" id="KW-0812">Transmembrane</keyword>
<dbReference type="GO" id="GO:0005524">
    <property type="term" value="F:ATP binding"/>
    <property type="evidence" value="ECO:0007669"/>
    <property type="project" value="UniProtKB-KW"/>
</dbReference>
<dbReference type="InterPro" id="IPR050428">
    <property type="entry name" value="TCS_sensor_his_kinase"/>
</dbReference>
<dbReference type="OrthoDB" id="9804645at2"/>